<evidence type="ECO:0000256" key="4">
    <source>
        <dbReference type="ARBA" id="ARBA00022528"/>
    </source>
</evidence>
<dbReference type="Pfam" id="PF20791">
    <property type="entry name" value="Acyl-ACP_TE_C"/>
    <property type="match status" value="1"/>
</dbReference>
<dbReference type="InterPro" id="IPR045023">
    <property type="entry name" value="FATA/B"/>
</dbReference>
<feature type="domain" description="Acyl-ACP thioesterase-like C-terminal" evidence="14">
    <location>
        <begin position="287"/>
        <end position="403"/>
    </location>
</feature>
<evidence type="ECO:0000313" key="16">
    <source>
        <dbReference type="Proteomes" id="UP001497516"/>
    </source>
</evidence>
<keyword evidence="5 11" id="KW-0934">Plastid</keyword>
<feature type="domain" description="Acyl-ACP thioesterase N-terminal hotdog" evidence="13">
    <location>
        <begin position="124"/>
        <end position="259"/>
    </location>
</feature>
<dbReference type="GO" id="GO:0016297">
    <property type="term" value="F:fatty acyl-[ACP] hydrolase activity"/>
    <property type="evidence" value="ECO:0007669"/>
    <property type="project" value="InterPro"/>
</dbReference>
<keyword evidence="4 11" id="KW-0150">Chloroplast</keyword>
<evidence type="ECO:0000256" key="12">
    <source>
        <dbReference type="SAM" id="MobiDB-lite"/>
    </source>
</evidence>
<evidence type="ECO:0000259" key="14">
    <source>
        <dbReference type="Pfam" id="PF20791"/>
    </source>
</evidence>
<keyword evidence="10 11" id="KW-0275">Fatty acid biosynthesis</keyword>
<evidence type="ECO:0000256" key="3">
    <source>
        <dbReference type="ARBA" id="ARBA00022516"/>
    </source>
</evidence>
<evidence type="ECO:0000256" key="7">
    <source>
        <dbReference type="ARBA" id="ARBA00022832"/>
    </source>
</evidence>
<dbReference type="InterPro" id="IPR002864">
    <property type="entry name" value="Acyl-ACP_thioesterase_NHD"/>
</dbReference>
<dbReference type="InterPro" id="IPR029069">
    <property type="entry name" value="HotDog_dom_sf"/>
</dbReference>
<evidence type="ECO:0000313" key="15">
    <source>
        <dbReference type="EMBL" id="CAL1399128.1"/>
    </source>
</evidence>
<evidence type="ECO:0000256" key="8">
    <source>
        <dbReference type="ARBA" id="ARBA00022946"/>
    </source>
</evidence>
<dbReference type="GO" id="GO:0000036">
    <property type="term" value="F:acyl carrier activity"/>
    <property type="evidence" value="ECO:0007669"/>
    <property type="project" value="TreeGrafter"/>
</dbReference>
<evidence type="ECO:0000256" key="2">
    <source>
        <dbReference type="ARBA" id="ARBA00006500"/>
    </source>
</evidence>
<evidence type="ECO:0000256" key="9">
    <source>
        <dbReference type="ARBA" id="ARBA00023098"/>
    </source>
</evidence>
<evidence type="ECO:0000256" key="6">
    <source>
        <dbReference type="ARBA" id="ARBA00022801"/>
    </source>
</evidence>
<protein>
    <recommendedName>
        <fullName evidence="11">Acyl-[acyl-carrier-protein] hydrolase</fullName>
        <ecNumber evidence="11">3.1.2.-</ecNumber>
    </recommendedName>
</protein>
<keyword evidence="9 11" id="KW-0443">Lipid metabolism</keyword>
<dbReference type="PANTHER" id="PTHR31727">
    <property type="entry name" value="OLEOYL-ACYL CARRIER PROTEIN THIOESTERASE 1, CHLOROPLASTIC"/>
    <property type="match status" value="1"/>
</dbReference>
<name>A0AAV2FND0_9ROSI</name>
<feature type="region of interest" description="Disordered" evidence="12">
    <location>
        <begin position="357"/>
        <end position="378"/>
    </location>
</feature>
<evidence type="ECO:0000256" key="11">
    <source>
        <dbReference type="RuleBase" id="RU363096"/>
    </source>
</evidence>
<organism evidence="15 16">
    <name type="scientific">Linum trigynum</name>
    <dbReference type="NCBI Taxonomy" id="586398"/>
    <lineage>
        <taxon>Eukaryota</taxon>
        <taxon>Viridiplantae</taxon>
        <taxon>Streptophyta</taxon>
        <taxon>Embryophyta</taxon>
        <taxon>Tracheophyta</taxon>
        <taxon>Spermatophyta</taxon>
        <taxon>Magnoliopsida</taxon>
        <taxon>eudicotyledons</taxon>
        <taxon>Gunneridae</taxon>
        <taxon>Pentapetalae</taxon>
        <taxon>rosids</taxon>
        <taxon>fabids</taxon>
        <taxon>Malpighiales</taxon>
        <taxon>Linaceae</taxon>
        <taxon>Linum</taxon>
    </lineage>
</organism>
<dbReference type="PANTHER" id="PTHR31727:SF11">
    <property type="entry name" value="ACYL-[ACYL-CARRIER-PROTEIN] HYDROLASE"/>
    <property type="match status" value="1"/>
</dbReference>
<proteinExistence type="inferred from homology"/>
<dbReference type="SUPFAM" id="SSF54637">
    <property type="entry name" value="Thioesterase/thiol ester dehydrase-isomerase"/>
    <property type="match status" value="2"/>
</dbReference>
<accession>A0AAV2FND0</accession>
<dbReference type="GO" id="GO:0009507">
    <property type="term" value="C:chloroplast"/>
    <property type="evidence" value="ECO:0007669"/>
    <property type="project" value="UniProtKB-SubCell"/>
</dbReference>
<dbReference type="AlphaFoldDB" id="A0AAV2FND0"/>
<keyword evidence="16" id="KW-1185">Reference proteome</keyword>
<evidence type="ECO:0000259" key="13">
    <source>
        <dbReference type="Pfam" id="PF01643"/>
    </source>
</evidence>
<feature type="compositionally biased region" description="Gly residues" evidence="12">
    <location>
        <begin position="365"/>
        <end position="374"/>
    </location>
</feature>
<comment type="similarity">
    <text evidence="2 11">Belongs to the acyl-ACP thioesterase family.</text>
</comment>
<evidence type="ECO:0000256" key="1">
    <source>
        <dbReference type="ARBA" id="ARBA00004229"/>
    </source>
</evidence>
<dbReference type="InterPro" id="IPR049427">
    <property type="entry name" value="Acyl-ACP_TE_C"/>
</dbReference>
<reference evidence="15 16" key="1">
    <citation type="submission" date="2024-04" db="EMBL/GenBank/DDBJ databases">
        <authorList>
            <person name="Fracassetti M."/>
        </authorList>
    </citation>
    <scope>NUCLEOTIDE SEQUENCE [LARGE SCALE GENOMIC DNA]</scope>
</reference>
<evidence type="ECO:0000256" key="5">
    <source>
        <dbReference type="ARBA" id="ARBA00022640"/>
    </source>
</evidence>
<keyword evidence="6 11" id="KW-0378">Hydrolase</keyword>
<dbReference type="EC" id="3.1.2.-" evidence="11"/>
<evidence type="ECO:0000256" key="10">
    <source>
        <dbReference type="ARBA" id="ARBA00023160"/>
    </source>
</evidence>
<dbReference type="Gene3D" id="3.10.129.10">
    <property type="entry name" value="Hotdog Thioesterase"/>
    <property type="match status" value="1"/>
</dbReference>
<sequence length="409" mass="46038">MAQQRNNMSTRSFQAAQTGVAASAAVSKQRVRVSWVSNSSLRFNHHRPRRRCSLWDNKEQAAVPLRAANANKFNDHHHHLLLAAAAAEDDDDLEIAVANPDEEEEELHQLAAESVHGSRVRQGRVHRQRVMVRSFDIDRHKKATIAALMRQIQDSACNHATRCSGVELGRFASTPFMTKNNLGWVITCIQMVVDQYPAWRDVLQVDTWTYTVGKNGLANDWVILNEKTGQTLVRATNTCVMMNYETRRLHKFVQEVRDELACCIVPVEESVIPKNEQRLPRLDFETAEHVTSGLTSRWFDLDVNHHVNNVKYVDWILDSVPRSLPEGHELREMTIQFRKEVAIDTVVHSLSRRNNSGTAAAAAGSGNGNGGQGHGADDAPVEVDHLLCLEDGSEILRARTTWKPKKNLN</sequence>
<dbReference type="Pfam" id="PF01643">
    <property type="entry name" value="Acyl-ACP_TE"/>
    <property type="match status" value="1"/>
</dbReference>
<keyword evidence="7 11" id="KW-0276">Fatty acid metabolism</keyword>
<dbReference type="EMBL" id="OZ034820">
    <property type="protein sequence ID" value="CAL1399128.1"/>
    <property type="molecule type" value="Genomic_DNA"/>
</dbReference>
<comment type="function">
    <text evidence="11">Plays an essential role in chain termination during de novo fatty acid synthesis.</text>
</comment>
<keyword evidence="3 11" id="KW-0444">Lipid biosynthesis</keyword>
<gene>
    <name evidence="15" type="ORF">LTRI10_LOCUS39322</name>
</gene>
<dbReference type="Proteomes" id="UP001497516">
    <property type="component" value="Chromosome 7"/>
</dbReference>
<comment type="subcellular location">
    <subcellularLocation>
        <location evidence="1 11">Plastid</location>
        <location evidence="1 11">Chloroplast</location>
    </subcellularLocation>
</comment>
<keyword evidence="8" id="KW-0809">Transit peptide</keyword>